<comment type="caution">
    <text evidence="3">The sequence shown here is derived from an EMBL/GenBank/DDBJ whole genome shotgun (WGS) entry which is preliminary data.</text>
</comment>
<feature type="region of interest" description="Disordered" evidence="1">
    <location>
        <begin position="500"/>
        <end position="594"/>
    </location>
</feature>
<dbReference type="OrthoDB" id="568471at2759"/>
<feature type="region of interest" description="Disordered" evidence="1">
    <location>
        <begin position="609"/>
        <end position="666"/>
    </location>
</feature>
<dbReference type="Gene3D" id="2.60.40.150">
    <property type="entry name" value="C2 domain"/>
    <property type="match status" value="1"/>
</dbReference>
<feature type="compositionally biased region" description="Basic and acidic residues" evidence="1">
    <location>
        <begin position="556"/>
        <end position="571"/>
    </location>
</feature>
<evidence type="ECO:0000313" key="4">
    <source>
        <dbReference type="Proteomes" id="UP000708148"/>
    </source>
</evidence>
<dbReference type="EMBL" id="CAJHUC010000645">
    <property type="protein sequence ID" value="CAD7697351.1"/>
    <property type="molecule type" value="Genomic_DNA"/>
</dbReference>
<feature type="compositionally biased region" description="Polar residues" evidence="1">
    <location>
        <begin position="1170"/>
        <end position="1196"/>
    </location>
</feature>
<evidence type="ECO:0000313" key="3">
    <source>
        <dbReference type="EMBL" id="CAD7697351.1"/>
    </source>
</evidence>
<name>A0A8S1ITL7_9CHLO</name>
<dbReference type="PROSITE" id="PS50004">
    <property type="entry name" value="C2"/>
    <property type="match status" value="1"/>
</dbReference>
<keyword evidence="4" id="KW-1185">Reference proteome</keyword>
<dbReference type="GO" id="GO:0060271">
    <property type="term" value="P:cilium assembly"/>
    <property type="evidence" value="ECO:0007669"/>
    <property type="project" value="TreeGrafter"/>
</dbReference>
<gene>
    <name evidence="3" type="ORF">OSTQU699_LOCUS2711</name>
</gene>
<feature type="region of interest" description="Disordered" evidence="1">
    <location>
        <begin position="402"/>
        <end position="470"/>
    </location>
</feature>
<feature type="region of interest" description="Disordered" evidence="1">
    <location>
        <begin position="1748"/>
        <end position="1778"/>
    </location>
</feature>
<proteinExistence type="predicted"/>
<feature type="compositionally biased region" description="Low complexity" evidence="1">
    <location>
        <begin position="933"/>
        <end position="945"/>
    </location>
</feature>
<dbReference type="PANTHER" id="PTHR21254">
    <property type="entry name" value="C2 DOMAIN-CONTAINING PROTEIN 3"/>
    <property type="match status" value="1"/>
</dbReference>
<feature type="region of interest" description="Disordered" evidence="1">
    <location>
        <begin position="753"/>
        <end position="774"/>
    </location>
</feature>
<dbReference type="GO" id="GO:0005815">
    <property type="term" value="C:microtubule organizing center"/>
    <property type="evidence" value="ECO:0007669"/>
    <property type="project" value="TreeGrafter"/>
</dbReference>
<reference evidence="3" key="1">
    <citation type="submission" date="2020-12" db="EMBL/GenBank/DDBJ databases">
        <authorList>
            <person name="Iha C."/>
        </authorList>
    </citation>
    <scope>NUCLEOTIDE SEQUENCE</scope>
</reference>
<feature type="compositionally biased region" description="Low complexity" evidence="1">
    <location>
        <begin position="1593"/>
        <end position="1611"/>
    </location>
</feature>
<dbReference type="InterPro" id="IPR000008">
    <property type="entry name" value="C2_dom"/>
</dbReference>
<feature type="region of interest" description="Disordered" evidence="1">
    <location>
        <begin position="1243"/>
        <end position="1265"/>
    </location>
</feature>
<evidence type="ECO:0000259" key="2">
    <source>
        <dbReference type="PROSITE" id="PS50004"/>
    </source>
</evidence>
<evidence type="ECO:0000256" key="1">
    <source>
        <dbReference type="SAM" id="MobiDB-lite"/>
    </source>
</evidence>
<feature type="compositionally biased region" description="Basic and acidic residues" evidence="1">
    <location>
        <begin position="1755"/>
        <end position="1765"/>
    </location>
</feature>
<feature type="region of interest" description="Disordered" evidence="1">
    <location>
        <begin position="700"/>
        <end position="728"/>
    </location>
</feature>
<feature type="region of interest" description="Disordered" evidence="1">
    <location>
        <begin position="808"/>
        <end position="1113"/>
    </location>
</feature>
<dbReference type="Proteomes" id="UP000708148">
    <property type="component" value="Unassembled WGS sequence"/>
</dbReference>
<organism evidence="3 4">
    <name type="scientific">Ostreobium quekettii</name>
    <dbReference type="NCBI Taxonomy" id="121088"/>
    <lineage>
        <taxon>Eukaryota</taxon>
        <taxon>Viridiplantae</taxon>
        <taxon>Chlorophyta</taxon>
        <taxon>core chlorophytes</taxon>
        <taxon>Ulvophyceae</taxon>
        <taxon>TCBD clade</taxon>
        <taxon>Bryopsidales</taxon>
        <taxon>Ostreobineae</taxon>
        <taxon>Ostreobiaceae</taxon>
        <taxon>Ostreobium</taxon>
    </lineage>
</organism>
<accession>A0A8S1ITL7</accession>
<feature type="region of interest" description="Disordered" evidence="1">
    <location>
        <begin position="1561"/>
        <end position="1615"/>
    </location>
</feature>
<dbReference type="PANTHER" id="PTHR21254:SF1">
    <property type="entry name" value="C2 DOMAIN-CONTAINING PROTEIN 3"/>
    <property type="match status" value="1"/>
</dbReference>
<sequence>MADEGPVELALSVDVARCAGLLAAVQDALQLYQDSAAALGSAHLLGPHPYVTVSLLPDHLAAQTDAPTVQTPFQAQTFCPTYNFKESVVLPASPAVLRAIVAEEMRVEVWHHCPRSQGLVNALSEGRAATGGSTGLRNVFLGTARTPLMHLLTKPQGVGGWLVLRSQRGQAAGAVQITVRVTSLDGRPVPAGVPPIHACPKLLDWLEPKVQVMLSAACIGHGFDGQWGQCSVHVEEAMLPVYRHGRDKRPPGGPHFVAYKLPGNSGEERTSSSFPCSSPTHPPLAPGNTWHVKWDHCGRHPVRVDQELAESLLCYPLVIAVFRRDTARAKKQTTGTGNSVLIGRAEVDLSPLLLNRNVGGSTPQRWLSGTYPLVNPSAKHLGNARLRIRILLDLHKSTSSRLNSVRSPVDGCAWKPRRMAGKRSGSVSPEPTMAGKRSGSVSPDPRMAGRSSVSPSPEPSPDAVHRSPARHLAAKITGAVIPEPCPHGASLSPYSHSWDGKINASPSTESSLDDARVSPRSNLGRRRSRNGIDALGRGLASTPSEKRVLALNWRSQQERGQEHGQDSRESMEQCALPSSDGKESRISDPVSKQNLNSKSFAARVAALRGQKVPQDGGTASLPLSGKTLGKSRSLGATGDLDSAQGGSVQEMGKVPLKPKPLKHGTKGGGIGEHIASADMVNGKNVREVLQQLREPTKDPVAIPKKKSVGGSTTGQLSKKPAGEPLRTCSDDENFIVIGGVSASDSDSSLDIPVGVFTGAESDSEDKQLGEGKKLQAGSLVLPSVQPFEYDEDWMFSISASGSSLPAYMPLHDNENSPEADTCISSSGNAASTTPEATESLPTPPVPSRQPSAQSLLRAAASRVAPASLRSGQIFPRWPSSNSGVGPDEKVGLGASLRDSDDVPWVEHSGNSGSSGGGLEATVSAWRSLEPVCGSPGSLSSGSSLRSDTDGGANGRDSEKRQCNNVGSRATQGTTNLAKSKVIEGCAGSEDAYDVGSTGQAKRLAGEGATRNQLESGGIQPEQESKMGNQTGDSGAASGQGKDTESDAFANGFLQRSRISSDEPANMPVKGKHVLDKSVDSSEQAGKQSAESSLSAKAVAVEATGSTSMELEGKNDVWVDDEIGVRIERVAHQPTADGKCGAGAKVNFVNKLPPPPDDTPIEYAAGGGRPSTYSANGTSLTPSQAASSPDGPSTTKPFAQKHERASRSKPPLPTHSALSSHAKNGESLNSMDSDASLFSTTLGSGASSVAPAASPPGEQLWSSRASDAASEAASEASAALVAVSVPLLGLNFYQSPNPPGVLEPIVPLPTPVSIGLLANSPLQALSTGSLGLPSPTLDSSSQMSQPLASTQAMPGIGLSQISGSLGSDLSGGLPKLASQSSAAASILQHLRVTSTVQRLNSSEIAPVAGCLCNKTDAHPMSGTGSVRQQGPLGVQLGAMPQHQGSLMGAVPGALLGTLSGGAPFQGGDRVNGEAGSNGLQGTAYGQQGGLAFSRLNAQLDLGSGAPSLGAALGTGLPSSGPACCVSSALPGAAHSTKVGNMDGQEFQFPTAAAIHCSQPPVQGWSSRFSLPPSPLTNRHVPSRDAESSQQSALGSWWTGQTGQGTRRGSCGTPRQPGWWRSLMSEKEEEASVLAGLFRGKTLDGSDLFQSGGQSQGDGKASETTEQAAAAGGSTPPPSRTAQTGGRLGTKAAGVAERPRSRKAQTSDDAEASTDCPPEALAIASAGTSAVQVGMVPTAVRTPETGHAAGGGIFVDADDRGAGRGREGPTGAGAGRRKYADEETARIAKIMSSKFGGS</sequence>
<feature type="compositionally biased region" description="Basic and acidic residues" evidence="1">
    <location>
        <begin position="764"/>
        <end position="773"/>
    </location>
</feature>
<feature type="compositionally biased region" description="Polar residues" evidence="1">
    <location>
        <begin position="1215"/>
        <end position="1231"/>
    </location>
</feature>
<feature type="compositionally biased region" description="Low complexity" evidence="1">
    <location>
        <begin position="849"/>
        <end position="870"/>
    </location>
</feature>
<dbReference type="InterPro" id="IPR035892">
    <property type="entry name" value="C2_domain_sf"/>
</dbReference>
<protein>
    <recommendedName>
        <fullName evidence="2">C2 domain-containing protein</fullName>
    </recommendedName>
</protein>
<feature type="compositionally biased region" description="Polar residues" evidence="1">
    <location>
        <begin position="962"/>
        <end position="977"/>
    </location>
</feature>
<feature type="compositionally biased region" description="Polar residues" evidence="1">
    <location>
        <begin position="1080"/>
        <end position="1094"/>
    </location>
</feature>
<feature type="compositionally biased region" description="Polar residues" evidence="1">
    <location>
        <begin position="816"/>
        <end position="840"/>
    </location>
</feature>
<dbReference type="SUPFAM" id="SSF49562">
    <property type="entry name" value="C2 domain (Calcium/lipid-binding domain, CaLB)"/>
    <property type="match status" value="1"/>
</dbReference>
<feature type="domain" description="C2" evidence="2">
    <location>
        <begin position="1"/>
        <end position="162"/>
    </location>
</feature>
<feature type="region of interest" description="Disordered" evidence="1">
    <location>
        <begin position="1134"/>
        <end position="1231"/>
    </location>
</feature>
<feature type="region of interest" description="Disordered" evidence="1">
    <location>
        <begin position="1643"/>
        <end position="1713"/>
    </location>
</feature>